<comment type="similarity">
    <text evidence="2">Belongs to the binding-protein-dependent transport system permease family. FecCD subfamily.</text>
</comment>
<evidence type="ECO:0000256" key="6">
    <source>
        <dbReference type="ARBA" id="ARBA00022989"/>
    </source>
</evidence>
<keyword evidence="6 8" id="KW-1133">Transmembrane helix</keyword>
<evidence type="ECO:0000256" key="1">
    <source>
        <dbReference type="ARBA" id="ARBA00004651"/>
    </source>
</evidence>
<evidence type="ECO:0000256" key="2">
    <source>
        <dbReference type="ARBA" id="ARBA00007935"/>
    </source>
</evidence>
<dbReference type="PROSITE" id="PS51257">
    <property type="entry name" value="PROKAR_LIPOPROTEIN"/>
    <property type="match status" value="1"/>
</dbReference>
<dbReference type="Proteomes" id="UP001243846">
    <property type="component" value="Unassembled WGS sequence"/>
</dbReference>
<evidence type="ECO:0000256" key="4">
    <source>
        <dbReference type="ARBA" id="ARBA00022475"/>
    </source>
</evidence>
<evidence type="ECO:0000256" key="8">
    <source>
        <dbReference type="SAM" id="Phobius"/>
    </source>
</evidence>
<evidence type="ECO:0000256" key="3">
    <source>
        <dbReference type="ARBA" id="ARBA00022448"/>
    </source>
</evidence>
<keyword evidence="3" id="KW-0813">Transport</keyword>
<evidence type="ECO:0000256" key="7">
    <source>
        <dbReference type="ARBA" id="ARBA00023136"/>
    </source>
</evidence>
<dbReference type="SUPFAM" id="SSF81345">
    <property type="entry name" value="ABC transporter involved in vitamin B12 uptake, BtuC"/>
    <property type="match status" value="1"/>
</dbReference>
<keyword evidence="10" id="KW-1185">Reference proteome</keyword>
<dbReference type="Gene3D" id="1.10.3470.10">
    <property type="entry name" value="ABC transporter involved in vitamin B12 uptake, BtuC"/>
    <property type="match status" value="1"/>
</dbReference>
<comment type="caution">
    <text evidence="9">The sequence shown here is derived from an EMBL/GenBank/DDBJ whole genome shotgun (WGS) entry which is preliminary data.</text>
</comment>
<comment type="subcellular location">
    <subcellularLocation>
        <location evidence="1">Cell membrane</location>
        <topology evidence="1">Multi-pass membrane protein</topology>
    </subcellularLocation>
</comment>
<feature type="transmembrane region" description="Helical" evidence="8">
    <location>
        <begin position="55"/>
        <end position="75"/>
    </location>
</feature>
<evidence type="ECO:0000313" key="10">
    <source>
        <dbReference type="Proteomes" id="UP001243846"/>
    </source>
</evidence>
<sequence>MKALLLLPALALAACAALVVGARPVPLPEVWAALSALDPSNPDHLAITQLRLPRLYAGLIAGTALGLAGALMQALTRNPWPSRGYWESMPARALPWFWALWRDLARARSGWPSAARR</sequence>
<organism evidence="9 10">
    <name type="scientific">Paracoccus cavernae</name>
    <dbReference type="NCBI Taxonomy" id="1571207"/>
    <lineage>
        <taxon>Bacteria</taxon>
        <taxon>Pseudomonadati</taxon>
        <taxon>Pseudomonadota</taxon>
        <taxon>Alphaproteobacteria</taxon>
        <taxon>Rhodobacterales</taxon>
        <taxon>Paracoccaceae</taxon>
        <taxon>Paracoccus</taxon>
    </lineage>
</organism>
<name>A0ABT8D3B5_9RHOB</name>
<reference evidence="10" key="1">
    <citation type="journal article" date="2019" name="Int. J. Syst. Evol. Microbiol.">
        <title>The Global Catalogue of Microorganisms (GCM) 10K type strain sequencing project: providing services to taxonomists for standard genome sequencing and annotation.</title>
        <authorList>
            <consortium name="The Broad Institute Genomics Platform"/>
            <consortium name="The Broad Institute Genome Sequencing Center for Infectious Disease"/>
            <person name="Wu L."/>
            <person name="Ma J."/>
        </authorList>
    </citation>
    <scope>NUCLEOTIDE SEQUENCE [LARGE SCALE GENOMIC DNA]</scope>
    <source>
        <strain evidence="10">CECT 8482</strain>
    </source>
</reference>
<evidence type="ECO:0000313" key="9">
    <source>
        <dbReference type="EMBL" id="MDN3711245.1"/>
    </source>
</evidence>
<keyword evidence="4" id="KW-1003">Cell membrane</keyword>
<dbReference type="InterPro" id="IPR037294">
    <property type="entry name" value="ABC_BtuC-like"/>
</dbReference>
<dbReference type="PANTHER" id="PTHR30472:SF1">
    <property type="entry name" value="FE(3+) DICITRATE TRANSPORT SYSTEM PERMEASE PROTEIN FECC-RELATED"/>
    <property type="match status" value="1"/>
</dbReference>
<accession>A0ABT8D3B5</accession>
<dbReference type="PANTHER" id="PTHR30472">
    <property type="entry name" value="FERRIC ENTEROBACTIN TRANSPORT SYSTEM PERMEASE PROTEIN"/>
    <property type="match status" value="1"/>
</dbReference>
<proteinExistence type="inferred from homology"/>
<protein>
    <submittedName>
        <fullName evidence="9">Iron chelate uptake ABC transporter family permease subunit</fullName>
    </submittedName>
</protein>
<gene>
    <name evidence="9" type="ORF">QWZ10_04280</name>
</gene>
<keyword evidence="5 8" id="KW-0812">Transmembrane</keyword>
<dbReference type="EMBL" id="JAUFRC010000001">
    <property type="protein sequence ID" value="MDN3711245.1"/>
    <property type="molecule type" value="Genomic_DNA"/>
</dbReference>
<evidence type="ECO:0000256" key="5">
    <source>
        <dbReference type="ARBA" id="ARBA00022692"/>
    </source>
</evidence>
<dbReference type="InterPro" id="IPR000522">
    <property type="entry name" value="ABC_transptr_permease_BtuC"/>
</dbReference>
<keyword evidence="7 8" id="KW-0472">Membrane</keyword>
<dbReference type="Pfam" id="PF01032">
    <property type="entry name" value="FecCD"/>
    <property type="match status" value="1"/>
</dbReference>